<dbReference type="RefSeq" id="WP_058271829.1">
    <property type="nucleotide sequence ID" value="NZ_CYPS01000008.1"/>
</dbReference>
<protein>
    <submittedName>
        <fullName evidence="1">DNA alkylation repair enzyme</fullName>
    </submittedName>
</protein>
<evidence type="ECO:0000313" key="2">
    <source>
        <dbReference type="Proteomes" id="UP000050786"/>
    </source>
</evidence>
<dbReference type="InterPro" id="IPR016024">
    <property type="entry name" value="ARM-type_fold"/>
</dbReference>
<dbReference type="Proteomes" id="UP000050786">
    <property type="component" value="Unassembled WGS sequence"/>
</dbReference>
<dbReference type="SUPFAM" id="SSF48371">
    <property type="entry name" value="ARM repeat"/>
    <property type="match status" value="1"/>
</dbReference>
<sequence length="370" mass="41178">MAQNFSLKDQLFNAEKTRYLAGLFAGADPSFDAEAFEAQVMSRLLDLELKERMAWIAECLQQAVPGDLPQIAPTLLRALPPPLDPGKTDDDFGDFIFAPLGDWVVAVGMDHPEQSLDVLEELTQRFSMEWAIRPFLNTHQDQVLARMQEWCAHDRYHVRRLVSEGTRPRLPWGQAVGLELTDPLPLLDRLHADGTRYVTRSVANHLNDITKKDPDLVLDRLQGWGRNGRQDQAEMDWMTSHTLRGLVKAGHPRAMEMLGFDPDAKVSADVTIKGDAQIGGALEFDVMLSGNGDQPVLVDYIVHFQRPGGKTSAKVHKLKQSALADGALTLTKKHKLKGDATTFKLIPGAHRLEIQVNGKLRAGVDFELLA</sequence>
<keyword evidence="2" id="KW-1185">Reference proteome</keyword>
<organism evidence="1 2">
    <name type="scientific">Ruegeria atlantica</name>
    <dbReference type="NCBI Taxonomy" id="81569"/>
    <lineage>
        <taxon>Bacteria</taxon>
        <taxon>Pseudomonadati</taxon>
        <taxon>Pseudomonadota</taxon>
        <taxon>Alphaproteobacteria</taxon>
        <taxon>Rhodobacterales</taxon>
        <taxon>Roseobacteraceae</taxon>
        <taxon>Ruegeria</taxon>
    </lineage>
</organism>
<name>A0A0P1E344_9RHOB</name>
<dbReference type="Gene3D" id="1.25.40.290">
    <property type="entry name" value="ARM repeat domains"/>
    <property type="match status" value="1"/>
</dbReference>
<proteinExistence type="predicted"/>
<dbReference type="EMBL" id="CYPS01000008">
    <property type="protein sequence ID" value="CUH41757.1"/>
    <property type="molecule type" value="Genomic_DNA"/>
</dbReference>
<reference evidence="2" key="1">
    <citation type="submission" date="2015-09" db="EMBL/GenBank/DDBJ databases">
        <authorList>
            <person name="Rodrigo-Torres L."/>
            <person name="Arahal D.R."/>
        </authorList>
    </citation>
    <scope>NUCLEOTIDE SEQUENCE [LARGE SCALE GENOMIC DNA]</scope>
    <source>
        <strain evidence="2">CECT 4293</strain>
    </source>
</reference>
<evidence type="ECO:0000313" key="1">
    <source>
        <dbReference type="EMBL" id="CUH41757.1"/>
    </source>
</evidence>
<gene>
    <name evidence="1" type="ORF">RUM4293_00638</name>
</gene>
<accession>A0A0P1E344</accession>
<dbReference type="AlphaFoldDB" id="A0A0P1E344"/>